<gene>
    <name evidence="2" type="ORF">CTER_1733</name>
</gene>
<evidence type="ECO:0000256" key="1">
    <source>
        <dbReference type="SAM" id="SignalP"/>
    </source>
</evidence>
<name>S0FST6_RUMCE</name>
<feature type="chain" id="PRO_5004487088" evidence="1">
    <location>
        <begin position="25"/>
        <end position="1398"/>
    </location>
</feature>
<protein>
    <submittedName>
        <fullName evidence="2">Uncharacterized protein</fullName>
    </submittedName>
</protein>
<reference evidence="2 3" key="1">
    <citation type="journal article" date="2013" name="Genome Announc.">
        <title>Draft Genome Sequence of the Cellulolytic, Mesophilic, Anaerobic Bacterium Clostridium termitidis Strain CT1112 (DSM 5398).</title>
        <authorList>
            <person name="Lal S."/>
            <person name="Ramachandran U."/>
            <person name="Zhang X."/>
            <person name="Munir R."/>
            <person name="Sparling R."/>
            <person name="Levin D.B."/>
        </authorList>
    </citation>
    <scope>NUCLEOTIDE SEQUENCE [LARGE SCALE GENOMIC DNA]</scope>
    <source>
        <strain evidence="2 3">CT1112</strain>
    </source>
</reference>
<proteinExistence type="predicted"/>
<accession>S0FST6</accession>
<keyword evidence="1" id="KW-0732">Signal</keyword>
<dbReference type="eggNOG" id="COG3291">
    <property type="taxonomic scope" value="Bacteria"/>
</dbReference>
<dbReference type="RefSeq" id="WP_004625229.1">
    <property type="nucleotide sequence ID" value="NZ_AORV01000028.1"/>
</dbReference>
<evidence type="ECO:0000313" key="2">
    <source>
        <dbReference type="EMBL" id="EMS72239.1"/>
    </source>
</evidence>
<dbReference type="Proteomes" id="UP000014155">
    <property type="component" value="Unassembled WGS sequence"/>
</dbReference>
<dbReference type="eggNOG" id="COG1572">
    <property type="taxonomic scope" value="Bacteria"/>
</dbReference>
<evidence type="ECO:0000313" key="3">
    <source>
        <dbReference type="Proteomes" id="UP000014155"/>
    </source>
</evidence>
<comment type="caution">
    <text evidence="2">The sequence shown here is derived from an EMBL/GenBank/DDBJ whole genome shotgun (WGS) entry which is preliminary data.</text>
</comment>
<sequence>MKKFNYLLISILIITLISQSSALAFNIQEMKNTAPVANFTVEKSREVKLLVLTDYAGAENANLKNALTSMRSELANYAKINIEYASPPDKTIGTQQGSITINYWGINGYATYKKTGYTWSVNPYGQTSRQDFNNTQVTDNFVYSTTIELPEGQTPTQPYGVPNRYIKSALKTDTANQMGNRDYYEWTLMNASGICAGKFAITTQYAYYYPNGAVQELSISFSEPTFTYDTAWSIQGSQDTTVTNSVTGWDLSNLNYEVPSNTDTFVIFALNNEDTNYYTSHLASNYRLGQLRNDSNLGKFVKDSEARVYSICSDTLENTNLTTNPQYPVTFNGAAQNISLRDLIESSFDGRSIGQKNVTGLVNKIKENVKRPSDKVDMIVATDKDISSTNSFVNSIKDNISSDVDFKTNVVNMDFLEDVDTWKKYVTKGDYKSYSQYNTDATLLLCGNGELWARGSNLIGGNYQGNEVYGLFGQSTTTKTYSSFIKIATDVKDAYFYNSSSGYSIYIIKNDGALWVCGANGVTFNSRLGYDMPIQYQEFTNTYWTGVRSLAFDVNEFWVMYMVTDTGVYKRVLNWDNSMVPVAKDPYAPANTQYILGVGGSSLYYISNDGNIDYTYWSNGSPQRPLYHSGKLPYPIKDLSTARDAARQAVILCTDNKVYNLQGQVSINIPIKQAIMGKSTYGVTYLVATDGKIYSNTSGGWSTYNVPAADKILFIQDNSGATGGLVVRTLSGEIGYIGRLNYENIFKTDITTTYDAARYYANNGGGVPTVFDASVGDTAADYLQIGDHFAYVNKQGNICYVNCDYLGMDAYGLYKYKYTTVNCGKVDSAFDITTKPVKAFSKSKIFNTQLRDGSERYFIYISDNVKKDTYFHAPSDYLLLDNLDSTVLNYLNANRFNIYVVSPAEVRDLKLQYPYIPVNRQQYSLRELIYNSVMDSAFCKDENTVRTLIVRKYDTFTKQGSTTLTLLVNEESVRYNQIYSDFEHDPKYSDKWQYTHDPTYFDNSNGMDSNSGKWITEPLYTFSKVGKYTVVAQFRDNPKDDNRFDNYRLWSNVSAPATIIVHRRPIALFTVSSRYNETTKLCTLRANNTSYDLDHQISRSDKGIAQSSFEYKLSTDSTWLSGLPTNVPVNKTYNMRLKARDIEGAWSNYYYQDFTTVPVNSNEPPEVTITKSLSYVYEGDDLVLYMKPTDPDNDNMDLVLEEKKDSGSWKTVFTKTACASGSTQTYSITKIPAGNYQYRVTVIDPDGESGSASLSFTAYPLGINGVVDHTPIWKMNWINYNKHLQSIGKPIFGNETFFTGEKYILSATTTKISPESSITASNVSVKIVERNYSPVLLTKQSSNTFTGDMWNEDMKGTRWRGKQATFLFTVTYSNGTMKTDTVVTNIIDDDYFRVKMSF</sequence>
<dbReference type="PATRIC" id="fig|1195236.3.peg.2058"/>
<feature type="signal peptide" evidence="1">
    <location>
        <begin position="1"/>
        <end position="24"/>
    </location>
</feature>
<keyword evidence="3" id="KW-1185">Reference proteome</keyword>
<dbReference type="STRING" id="1195236.CTER_1733"/>
<dbReference type="EMBL" id="AORV01000028">
    <property type="protein sequence ID" value="EMS72239.1"/>
    <property type="molecule type" value="Genomic_DNA"/>
</dbReference>
<organism evidence="2 3">
    <name type="scientific">Ruminiclostridium cellobioparum subsp. termitidis CT1112</name>
    <dbReference type="NCBI Taxonomy" id="1195236"/>
    <lineage>
        <taxon>Bacteria</taxon>
        <taxon>Bacillati</taxon>
        <taxon>Bacillota</taxon>
        <taxon>Clostridia</taxon>
        <taxon>Eubacteriales</taxon>
        <taxon>Oscillospiraceae</taxon>
        <taxon>Ruminiclostridium</taxon>
    </lineage>
</organism>